<name>H1LI77_9LACO</name>
<proteinExistence type="predicted"/>
<organism evidence="1 2">
    <name type="scientific">Lentilactobacillus kisonensis F0435</name>
    <dbReference type="NCBI Taxonomy" id="797516"/>
    <lineage>
        <taxon>Bacteria</taxon>
        <taxon>Bacillati</taxon>
        <taxon>Bacillota</taxon>
        <taxon>Bacilli</taxon>
        <taxon>Lactobacillales</taxon>
        <taxon>Lactobacillaceae</taxon>
        <taxon>Lentilactobacillus</taxon>
    </lineage>
</organism>
<sequence>MLLILGLVLFVAGLAFGGFSFNMFNYPGNIDYRPWYWFLGF</sequence>
<accession>H1LI77</accession>
<dbReference type="HOGENOM" id="CLU_3271893_0_0_9"/>
<dbReference type="STRING" id="797516.HMPREF9104_02318"/>
<dbReference type="EMBL" id="AGRJ01000202">
    <property type="protein sequence ID" value="EHO49910.1"/>
    <property type="molecule type" value="Genomic_DNA"/>
</dbReference>
<dbReference type="Proteomes" id="UP000005025">
    <property type="component" value="Unassembled WGS sequence"/>
</dbReference>
<dbReference type="AlphaFoldDB" id="H1LI77"/>
<protein>
    <submittedName>
        <fullName evidence="1">Uncharacterized protein</fullName>
    </submittedName>
</protein>
<dbReference type="PATRIC" id="fig|797516.3.peg.2074"/>
<gene>
    <name evidence="1" type="ORF">HMPREF9104_02318</name>
</gene>
<reference evidence="1 2" key="1">
    <citation type="submission" date="2011-09" db="EMBL/GenBank/DDBJ databases">
        <authorList>
            <person name="Weinstock G."/>
            <person name="Sodergren E."/>
            <person name="Clifton S."/>
            <person name="Fulton L."/>
            <person name="Fulton B."/>
            <person name="Courtney L."/>
            <person name="Fronick C."/>
            <person name="Harrison M."/>
            <person name="Strong C."/>
            <person name="Farmer C."/>
            <person name="Delahaunty K."/>
            <person name="Markovic C."/>
            <person name="Hall O."/>
            <person name="Minx P."/>
            <person name="Tomlinson C."/>
            <person name="Mitreva M."/>
            <person name="Hou S."/>
            <person name="Chen J."/>
            <person name="Wollam A."/>
            <person name="Pepin K.H."/>
            <person name="Johnson M."/>
            <person name="Bhonagiri V."/>
            <person name="Zhang X."/>
            <person name="Suruliraj S."/>
            <person name="Warren W."/>
            <person name="Chinwalla A."/>
            <person name="Mardis E.R."/>
            <person name="Wilson R.K."/>
        </authorList>
    </citation>
    <scope>NUCLEOTIDE SEQUENCE [LARGE SCALE GENOMIC DNA]</scope>
    <source>
        <strain evidence="1 2">F0435</strain>
    </source>
</reference>
<evidence type="ECO:0000313" key="2">
    <source>
        <dbReference type="Proteomes" id="UP000005025"/>
    </source>
</evidence>
<evidence type="ECO:0000313" key="1">
    <source>
        <dbReference type="EMBL" id="EHO49910.1"/>
    </source>
</evidence>
<comment type="caution">
    <text evidence="1">The sequence shown here is derived from an EMBL/GenBank/DDBJ whole genome shotgun (WGS) entry which is preliminary data.</text>
</comment>